<dbReference type="PROSITE" id="PS00056">
    <property type="entry name" value="RIBOSOMAL_S17"/>
    <property type="match status" value="1"/>
</dbReference>
<comment type="caution">
    <text evidence="9">The sequence shown here is derived from an EMBL/GenBank/DDBJ whole genome shotgun (WGS) entry which is preliminary data.</text>
</comment>
<keyword evidence="3 6" id="KW-0694">RNA-binding</keyword>
<comment type="similarity">
    <text evidence="1 6 7">Belongs to the universal ribosomal protein uS17 family.</text>
</comment>
<keyword evidence="10" id="KW-1185">Reference proteome</keyword>
<dbReference type="NCBIfam" id="NF004123">
    <property type="entry name" value="PRK05610.1"/>
    <property type="match status" value="1"/>
</dbReference>
<organism evidence="9 10">
    <name type="scientific">Neolewinella aquimaris</name>
    <dbReference type="NCBI Taxonomy" id="1835722"/>
    <lineage>
        <taxon>Bacteria</taxon>
        <taxon>Pseudomonadati</taxon>
        <taxon>Bacteroidota</taxon>
        <taxon>Saprospiria</taxon>
        <taxon>Saprospirales</taxon>
        <taxon>Lewinellaceae</taxon>
        <taxon>Neolewinella</taxon>
    </lineage>
</organism>
<dbReference type="Gene3D" id="2.40.50.140">
    <property type="entry name" value="Nucleic acid-binding proteins"/>
    <property type="match status" value="1"/>
</dbReference>
<keyword evidence="2 6" id="KW-0699">rRNA-binding</keyword>
<evidence type="ECO:0000256" key="4">
    <source>
        <dbReference type="ARBA" id="ARBA00022980"/>
    </source>
</evidence>
<dbReference type="Pfam" id="PF00366">
    <property type="entry name" value="Ribosomal_S17"/>
    <property type="match status" value="1"/>
</dbReference>
<keyword evidence="4 6" id="KW-0689">Ribosomal protein</keyword>
<evidence type="ECO:0000256" key="6">
    <source>
        <dbReference type="HAMAP-Rule" id="MF_01345"/>
    </source>
</evidence>
<dbReference type="PANTHER" id="PTHR10744:SF1">
    <property type="entry name" value="SMALL RIBOSOMAL SUBUNIT PROTEIN US17M"/>
    <property type="match status" value="1"/>
</dbReference>
<feature type="region of interest" description="Disordered" evidence="8">
    <location>
        <begin position="1"/>
        <end position="100"/>
    </location>
</feature>
<dbReference type="GO" id="GO:0006412">
    <property type="term" value="P:translation"/>
    <property type="evidence" value="ECO:0007669"/>
    <property type="project" value="UniProtKB-UniRule"/>
</dbReference>
<dbReference type="PANTHER" id="PTHR10744">
    <property type="entry name" value="40S RIBOSOMAL PROTEIN S11 FAMILY MEMBER"/>
    <property type="match status" value="1"/>
</dbReference>
<dbReference type="CDD" id="cd00364">
    <property type="entry name" value="Ribosomal_uS17"/>
    <property type="match status" value="1"/>
</dbReference>
<comment type="subunit">
    <text evidence="6">Part of the 30S ribosomal subunit.</text>
</comment>
<evidence type="ECO:0000256" key="8">
    <source>
        <dbReference type="SAM" id="MobiDB-lite"/>
    </source>
</evidence>
<dbReference type="InterPro" id="IPR012340">
    <property type="entry name" value="NA-bd_OB-fold"/>
</dbReference>
<dbReference type="GO" id="GO:0022627">
    <property type="term" value="C:cytosolic small ribosomal subunit"/>
    <property type="evidence" value="ECO:0007669"/>
    <property type="project" value="UniProtKB-UniRule"/>
</dbReference>
<feature type="compositionally biased region" description="Low complexity" evidence="8">
    <location>
        <begin position="61"/>
        <end position="77"/>
    </location>
</feature>
<evidence type="ECO:0000256" key="3">
    <source>
        <dbReference type="ARBA" id="ARBA00022884"/>
    </source>
</evidence>
<proteinExistence type="inferred from homology"/>
<dbReference type="EMBL" id="JACIFF010000004">
    <property type="protein sequence ID" value="MBB4079377.1"/>
    <property type="molecule type" value="Genomic_DNA"/>
</dbReference>
<evidence type="ECO:0000256" key="1">
    <source>
        <dbReference type="ARBA" id="ARBA00010254"/>
    </source>
</evidence>
<dbReference type="NCBIfam" id="TIGR03635">
    <property type="entry name" value="uS17_bact"/>
    <property type="match status" value="1"/>
</dbReference>
<dbReference type="GO" id="GO:0003735">
    <property type="term" value="F:structural constituent of ribosome"/>
    <property type="evidence" value="ECO:0007669"/>
    <property type="project" value="UniProtKB-UniRule"/>
</dbReference>
<evidence type="ECO:0000313" key="10">
    <source>
        <dbReference type="Proteomes" id="UP000576209"/>
    </source>
</evidence>
<comment type="function">
    <text evidence="6">One of the primary rRNA binding proteins, it binds specifically to the 5'-end of 16S ribosomal RNA.</text>
</comment>
<evidence type="ECO:0000256" key="2">
    <source>
        <dbReference type="ARBA" id="ARBA00022730"/>
    </source>
</evidence>
<protein>
    <recommendedName>
        <fullName evidence="6">Small ribosomal subunit protein uS17</fullName>
    </recommendedName>
</protein>
<dbReference type="InterPro" id="IPR000266">
    <property type="entry name" value="Ribosomal_uS17"/>
</dbReference>
<dbReference type="InterPro" id="IPR019984">
    <property type="entry name" value="Ribosomal_uS17_bact/chlr"/>
</dbReference>
<dbReference type="GO" id="GO:0019843">
    <property type="term" value="F:rRNA binding"/>
    <property type="evidence" value="ECO:0007669"/>
    <property type="project" value="UniProtKB-UniRule"/>
</dbReference>
<evidence type="ECO:0000313" key="9">
    <source>
        <dbReference type="EMBL" id="MBB4079377.1"/>
    </source>
</evidence>
<gene>
    <name evidence="6" type="primary">rpsQ</name>
    <name evidence="9" type="ORF">GGR28_001997</name>
</gene>
<keyword evidence="5 6" id="KW-0687">Ribonucleoprotein</keyword>
<evidence type="ECO:0000256" key="7">
    <source>
        <dbReference type="RuleBase" id="RU003872"/>
    </source>
</evidence>
<dbReference type="HAMAP" id="MF_01345_B">
    <property type="entry name" value="Ribosomal_uS17_B"/>
    <property type="match status" value="1"/>
</dbReference>
<dbReference type="AlphaFoldDB" id="A0A840E7X2"/>
<name>A0A840E7X2_9BACT</name>
<dbReference type="Proteomes" id="UP000576209">
    <property type="component" value="Unassembled WGS sequence"/>
</dbReference>
<dbReference type="RefSeq" id="WP_183495625.1">
    <property type="nucleotide sequence ID" value="NZ_JACIFF010000004.1"/>
</dbReference>
<dbReference type="PRINTS" id="PR00973">
    <property type="entry name" value="RIBOSOMALS17"/>
</dbReference>
<dbReference type="SUPFAM" id="SSF50249">
    <property type="entry name" value="Nucleic acid-binding proteins"/>
    <property type="match status" value="1"/>
</dbReference>
<sequence length="170" mass="18599">MSNEEKNTPEQEQTQEDQGGLLNKITHAVDEAIDTAASAVESVTGSGEDAKEASPSTVDTAPASAPKKQAAAKPSASKGDEETATKSGRNERKTRDGVVVSNKMDKTISVAIERRLQHPIYGKYVKKTKKLIAHDESNVCQIGDLVRIMECRPLSRRKRWRLISVLEQAK</sequence>
<accession>A0A840E7X2</accession>
<reference evidence="9 10" key="1">
    <citation type="submission" date="2020-08" db="EMBL/GenBank/DDBJ databases">
        <title>Genomic Encyclopedia of Type Strains, Phase IV (KMG-IV): sequencing the most valuable type-strain genomes for metagenomic binning, comparative biology and taxonomic classification.</title>
        <authorList>
            <person name="Goeker M."/>
        </authorList>
    </citation>
    <scope>NUCLEOTIDE SEQUENCE [LARGE SCALE GENOMIC DNA]</scope>
    <source>
        <strain evidence="9 10">DSM 105137</strain>
    </source>
</reference>
<dbReference type="FunFam" id="2.40.50.140:FF:000123">
    <property type="entry name" value="30S ribosomal protein S17"/>
    <property type="match status" value="1"/>
</dbReference>
<dbReference type="InterPro" id="IPR019979">
    <property type="entry name" value="Ribosomal_uS17_CS"/>
</dbReference>
<evidence type="ECO:0000256" key="5">
    <source>
        <dbReference type="ARBA" id="ARBA00023274"/>
    </source>
</evidence>
<feature type="compositionally biased region" description="Basic and acidic residues" evidence="8">
    <location>
        <begin position="78"/>
        <end position="96"/>
    </location>
</feature>